<dbReference type="EMBL" id="PP934186">
    <property type="protein sequence ID" value="XDG30804.1"/>
    <property type="molecule type" value="Genomic_DNA"/>
</dbReference>
<dbReference type="InterPro" id="IPR049156">
    <property type="entry name" value="Phage_chap_TAC_15-like"/>
</dbReference>
<evidence type="ECO:0000313" key="1">
    <source>
        <dbReference type="EMBL" id="XDG30804.1"/>
    </source>
</evidence>
<accession>A0AB39AJ69</accession>
<sequence>MTNTNKDFRKPEIKKDDNIGKAIQQYQEQKQQEVGNRKDKVVKLGNRKFTIKRWSNIEALRKLPTVANLLFVPAAAPMAEAIDFSGEEAEMVPELFSAADMMTVLFDRFQQVHFAEFIIDLLDEVYIYGQETPIDVEKDLDLLEIVPVVVEVLQANFMMQLCRDLLGMTPQILQAQEINLAMQASHQTSNEQ</sequence>
<protein>
    <submittedName>
        <fullName evidence="1">Tail assembly chaperone</fullName>
    </submittedName>
</protein>
<proteinExistence type="predicted"/>
<reference evidence="1" key="1">
    <citation type="submission" date="2024-06" db="EMBL/GenBank/DDBJ databases">
        <authorList>
            <person name="Yang R."/>
        </authorList>
    </citation>
    <scope>NUCLEOTIDE SEQUENCE</scope>
</reference>
<name>A0AB39AJ69_9CAUD</name>
<dbReference type="Pfam" id="PF21822">
    <property type="entry name" value="Phage_TAC_15"/>
    <property type="match status" value="1"/>
</dbReference>
<organism evidence="1">
    <name type="scientific">Vibrio phage P018-4</name>
    <dbReference type="NCBI Taxonomy" id="3229728"/>
    <lineage>
        <taxon>Viruses</taxon>
        <taxon>Duplodnaviria</taxon>
        <taxon>Heunggongvirae</taxon>
        <taxon>Uroviricota</taxon>
        <taxon>Caudoviricetes</taxon>
    </lineage>
</organism>